<keyword evidence="2" id="KW-0067">ATP-binding</keyword>
<gene>
    <name evidence="4" type="primary">spoIIIAA</name>
    <name evidence="4" type="ORF">H9704_05320</name>
</gene>
<dbReference type="AlphaFoldDB" id="A0A9D2MYM4"/>
<reference evidence="4" key="1">
    <citation type="journal article" date="2021" name="PeerJ">
        <title>Extensive microbial diversity within the chicken gut microbiome revealed by metagenomics and culture.</title>
        <authorList>
            <person name="Gilroy R."/>
            <person name="Ravi A."/>
            <person name="Getino M."/>
            <person name="Pursley I."/>
            <person name="Horton D.L."/>
            <person name="Alikhan N.F."/>
            <person name="Baker D."/>
            <person name="Gharbi K."/>
            <person name="Hall N."/>
            <person name="Watson M."/>
            <person name="Adriaenssens E.M."/>
            <person name="Foster-Nyarko E."/>
            <person name="Jarju S."/>
            <person name="Secka A."/>
            <person name="Antonio M."/>
            <person name="Oren A."/>
            <person name="Chaudhuri R.R."/>
            <person name="La Ragione R."/>
            <person name="Hildebrand F."/>
            <person name="Pallen M.J."/>
        </authorList>
    </citation>
    <scope>NUCLEOTIDE SEQUENCE</scope>
    <source>
        <strain evidence="4">CHK180-15479</strain>
    </source>
</reference>
<accession>A0A9D2MYM4</accession>
<comment type="caution">
    <text evidence="4">The sequence shown here is derived from an EMBL/GenBank/DDBJ whole genome shotgun (WGS) entry which is preliminary data.</text>
</comment>
<reference evidence="4" key="2">
    <citation type="submission" date="2021-04" db="EMBL/GenBank/DDBJ databases">
        <authorList>
            <person name="Gilroy R."/>
        </authorList>
    </citation>
    <scope>NUCLEOTIDE SEQUENCE</scope>
    <source>
        <strain evidence="4">CHK180-15479</strain>
    </source>
</reference>
<name>A0A9D2MYM4_9FIRM</name>
<dbReference type="EMBL" id="DWWT01000022">
    <property type="protein sequence ID" value="HJC05560.1"/>
    <property type="molecule type" value="Genomic_DNA"/>
</dbReference>
<protein>
    <submittedName>
        <fullName evidence="4">Stage III sporulation protein AA</fullName>
    </submittedName>
</protein>
<evidence type="ECO:0000256" key="2">
    <source>
        <dbReference type="ARBA" id="ARBA00022840"/>
    </source>
</evidence>
<dbReference type="Pfam" id="PF19568">
    <property type="entry name" value="Spore_III_AA"/>
    <property type="match status" value="1"/>
</dbReference>
<evidence type="ECO:0000256" key="1">
    <source>
        <dbReference type="ARBA" id="ARBA00022741"/>
    </source>
</evidence>
<evidence type="ECO:0000313" key="4">
    <source>
        <dbReference type="EMBL" id="HJC05560.1"/>
    </source>
</evidence>
<dbReference type="Proteomes" id="UP000823910">
    <property type="component" value="Unassembled WGS sequence"/>
</dbReference>
<keyword evidence="1" id="KW-0547">Nucleotide-binding</keyword>
<dbReference type="Gene3D" id="3.40.50.300">
    <property type="entry name" value="P-loop containing nucleotide triphosphate hydrolases"/>
    <property type="match status" value="1"/>
</dbReference>
<evidence type="ECO:0000259" key="3">
    <source>
        <dbReference type="Pfam" id="PF19568"/>
    </source>
</evidence>
<dbReference type="GO" id="GO:0005524">
    <property type="term" value="F:ATP binding"/>
    <property type="evidence" value="ECO:0007669"/>
    <property type="project" value="UniProtKB-KW"/>
</dbReference>
<evidence type="ECO:0000313" key="5">
    <source>
        <dbReference type="Proteomes" id="UP000823910"/>
    </source>
</evidence>
<dbReference type="SUPFAM" id="SSF52540">
    <property type="entry name" value="P-loop containing nucleoside triphosphate hydrolases"/>
    <property type="match status" value="1"/>
</dbReference>
<dbReference type="InterPro" id="IPR027417">
    <property type="entry name" value="P-loop_NTPase"/>
</dbReference>
<dbReference type="InterPro" id="IPR014217">
    <property type="entry name" value="Spore_III_AA"/>
</dbReference>
<dbReference type="InterPro" id="IPR045735">
    <property type="entry name" value="Spore_III_AA_AAA+_ATPase"/>
</dbReference>
<dbReference type="NCBIfam" id="TIGR02858">
    <property type="entry name" value="spore_III_AA"/>
    <property type="match status" value="1"/>
</dbReference>
<dbReference type="PANTHER" id="PTHR20953:SF3">
    <property type="entry name" value="P-LOOP CONTAINING NUCLEOSIDE TRIPHOSPHATE HYDROLASES SUPERFAMILY PROTEIN"/>
    <property type="match status" value="1"/>
</dbReference>
<dbReference type="PANTHER" id="PTHR20953">
    <property type="entry name" value="KINASE-RELATED"/>
    <property type="match status" value="1"/>
</dbReference>
<sequence length="327" mass="35693">MAGEDAVFKIFPRKIRELLEQAGADSGEIQELRLRAGRPLFVISGGKEQALTIRGRLVPAEGESLPEGLFLVSREQIGETVDLMSRFSLYAAQEEIRQGFLTIQGGHRVGVAGRTLAENGSVRVMRSISFLNVRVAHEKKGCADRVMRFLYTENGRFLNTLIISPPRRGKTTLLRDIIRQASDGCRAGSGETWIPGISVGVVDERSELGACYEGCPQNDVGARTDVLDCCPKSQGMMMLVRSMSPDLIAVDEIGGEEDARAVEYAGSCGCALAASAHGGSLEEIWEKPGLKRLAEEGFFKRFILLDKEGPVGRVKGIYDERGKECLI</sequence>
<organism evidence="4 5">
    <name type="scientific">Candidatus Enterocloster excrementipullorum</name>
    <dbReference type="NCBI Taxonomy" id="2838559"/>
    <lineage>
        <taxon>Bacteria</taxon>
        <taxon>Bacillati</taxon>
        <taxon>Bacillota</taxon>
        <taxon>Clostridia</taxon>
        <taxon>Lachnospirales</taxon>
        <taxon>Lachnospiraceae</taxon>
        <taxon>Enterocloster</taxon>
    </lineage>
</organism>
<feature type="domain" description="Stage III sporulation protein AA AAA+ ATPase" evidence="3">
    <location>
        <begin position="5"/>
        <end position="323"/>
    </location>
</feature>
<proteinExistence type="predicted"/>